<accession>A0A9P0B8H3</accession>
<protein>
    <recommendedName>
        <fullName evidence="2">DUF4806 domain-containing protein</fullName>
    </recommendedName>
</protein>
<dbReference type="AlphaFoldDB" id="A0A9P0B8H3"/>
<organism evidence="3 4">
    <name type="scientific">Brassicogethes aeneus</name>
    <name type="common">Rape pollen beetle</name>
    <name type="synonym">Meligethes aeneus</name>
    <dbReference type="NCBI Taxonomy" id="1431903"/>
    <lineage>
        <taxon>Eukaryota</taxon>
        <taxon>Metazoa</taxon>
        <taxon>Ecdysozoa</taxon>
        <taxon>Arthropoda</taxon>
        <taxon>Hexapoda</taxon>
        <taxon>Insecta</taxon>
        <taxon>Pterygota</taxon>
        <taxon>Neoptera</taxon>
        <taxon>Endopterygota</taxon>
        <taxon>Coleoptera</taxon>
        <taxon>Polyphaga</taxon>
        <taxon>Cucujiformia</taxon>
        <taxon>Nitidulidae</taxon>
        <taxon>Meligethinae</taxon>
        <taxon>Brassicogethes</taxon>
    </lineage>
</organism>
<keyword evidence="4" id="KW-1185">Reference proteome</keyword>
<feature type="region of interest" description="Disordered" evidence="1">
    <location>
        <begin position="86"/>
        <end position="132"/>
    </location>
</feature>
<evidence type="ECO:0000313" key="4">
    <source>
        <dbReference type="Proteomes" id="UP001154078"/>
    </source>
</evidence>
<gene>
    <name evidence="3" type="ORF">MELIAE_LOCUS9128</name>
</gene>
<sequence>MNFAGIEFEENDGGGIEIINIKWLTPRKKEIFWPPFKTNKQFHRALTRGDSPEEGEWKLYSIKRFFFENVNYTEAEKKIKQAKITSDLDTDTQDTQAEIGKRKRFPRRLSFSDDDSEESPRVGTKNKAPPHINYENFLSAQSEPSTQAHPRESLALRDTLISKLFSQRESLLASQEVAGPSSCPTVHTSGSQGALPDVQNNHVLKVLMSVKEQTSEILNWIRKQNSASNVIPNQLPEDVPVSFPITTLDDIVIFENYLNYNENLLAICKYLSTVGGRDLTGRVNSILKKLMCNEVAVNYSFFGSRSNKRAFYDLKLKVLVIRAIQITSPGVTEKDICTQIKVWLKHAPQRVQNENKRRRIN</sequence>
<name>A0A9P0B8H3_BRAAE</name>
<dbReference type="PANTHER" id="PTHR34153:SF2">
    <property type="entry name" value="SI:CH211-262H13.3-RELATED"/>
    <property type="match status" value="1"/>
</dbReference>
<feature type="domain" description="DUF4806" evidence="2">
    <location>
        <begin position="240"/>
        <end position="315"/>
    </location>
</feature>
<evidence type="ECO:0000259" key="2">
    <source>
        <dbReference type="Pfam" id="PF16064"/>
    </source>
</evidence>
<proteinExistence type="predicted"/>
<dbReference type="OrthoDB" id="7554902at2759"/>
<evidence type="ECO:0000256" key="1">
    <source>
        <dbReference type="SAM" id="MobiDB-lite"/>
    </source>
</evidence>
<dbReference type="InterPro" id="IPR032071">
    <property type="entry name" value="DUF4806"/>
</dbReference>
<dbReference type="Pfam" id="PF16064">
    <property type="entry name" value="DUF4806"/>
    <property type="match status" value="1"/>
</dbReference>
<dbReference type="Proteomes" id="UP001154078">
    <property type="component" value="Chromosome 6"/>
</dbReference>
<reference evidence="3" key="1">
    <citation type="submission" date="2021-12" db="EMBL/GenBank/DDBJ databases">
        <authorList>
            <person name="King R."/>
        </authorList>
    </citation>
    <scope>NUCLEOTIDE SEQUENCE</scope>
</reference>
<dbReference type="PANTHER" id="PTHR34153">
    <property type="entry name" value="SI:CH211-262H13.3-RELATED-RELATED"/>
    <property type="match status" value="1"/>
</dbReference>
<dbReference type="EMBL" id="OV121137">
    <property type="protein sequence ID" value="CAH0558904.1"/>
    <property type="molecule type" value="Genomic_DNA"/>
</dbReference>
<evidence type="ECO:0000313" key="3">
    <source>
        <dbReference type="EMBL" id="CAH0558904.1"/>
    </source>
</evidence>